<proteinExistence type="predicted"/>
<sequence>MCVVSGVETTATMPVSAQLLCTRPRIDVTIPGITMCNNKLRRPAGAGPPADDAVEPVDIGHAVLKTASPIETPVRVTLATRRKMSSQILSP</sequence>
<dbReference type="OrthoDB" id="145487at2759"/>
<accession>A0A9W6Y6K3</accession>
<dbReference type="AlphaFoldDB" id="A0A9W6Y6K3"/>
<keyword evidence="2" id="KW-1185">Reference proteome</keyword>
<reference evidence="1" key="1">
    <citation type="submission" date="2023-04" db="EMBL/GenBank/DDBJ databases">
        <title>Phytophthora fragariaefolia NBRC 109709.</title>
        <authorList>
            <person name="Ichikawa N."/>
            <person name="Sato H."/>
            <person name="Tonouchi N."/>
        </authorList>
    </citation>
    <scope>NUCLEOTIDE SEQUENCE</scope>
    <source>
        <strain evidence="1">NBRC 109709</strain>
    </source>
</reference>
<protein>
    <submittedName>
        <fullName evidence="1">Unnamed protein product</fullName>
    </submittedName>
</protein>
<name>A0A9W6Y6K3_9STRA</name>
<dbReference type="EMBL" id="BSXT01003334">
    <property type="protein sequence ID" value="GMF53714.1"/>
    <property type="molecule type" value="Genomic_DNA"/>
</dbReference>
<comment type="caution">
    <text evidence="1">The sequence shown here is derived from an EMBL/GenBank/DDBJ whole genome shotgun (WGS) entry which is preliminary data.</text>
</comment>
<evidence type="ECO:0000313" key="1">
    <source>
        <dbReference type="EMBL" id="GMF53714.1"/>
    </source>
</evidence>
<dbReference type="Proteomes" id="UP001165121">
    <property type="component" value="Unassembled WGS sequence"/>
</dbReference>
<organism evidence="1 2">
    <name type="scientific">Phytophthora fragariaefolia</name>
    <dbReference type="NCBI Taxonomy" id="1490495"/>
    <lineage>
        <taxon>Eukaryota</taxon>
        <taxon>Sar</taxon>
        <taxon>Stramenopiles</taxon>
        <taxon>Oomycota</taxon>
        <taxon>Peronosporomycetes</taxon>
        <taxon>Peronosporales</taxon>
        <taxon>Peronosporaceae</taxon>
        <taxon>Phytophthora</taxon>
    </lineage>
</organism>
<evidence type="ECO:0000313" key="2">
    <source>
        <dbReference type="Proteomes" id="UP001165121"/>
    </source>
</evidence>
<gene>
    <name evidence="1" type="ORF">Pfra01_002226200</name>
</gene>